<gene>
    <name evidence="2" type="ORF">C8P68_11069</name>
</gene>
<proteinExistence type="predicted"/>
<reference evidence="2 3" key="1">
    <citation type="submission" date="2018-04" db="EMBL/GenBank/DDBJ databases">
        <title>Genomic Encyclopedia of Archaeal and Bacterial Type Strains, Phase II (KMG-II): from individual species to whole genera.</title>
        <authorList>
            <person name="Goeker M."/>
        </authorList>
    </citation>
    <scope>NUCLEOTIDE SEQUENCE [LARGE SCALE GENOMIC DNA]</scope>
    <source>
        <strain evidence="2 3">DSM 26809</strain>
    </source>
</reference>
<dbReference type="Gene3D" id="2.120.10.30">
    <property type="entry name" value="TolB, C-terminal domain"/>
    <property type="match status" value="1"/>
</dbReference>
<evidence type="ECO:0000313" key="3">
    <source>
        <dbReference type="Proteomes" id="UP000244168"/>
    </source>
</evidence>
<evidence type="ECO:0000313" key="2">
    <source>
        <dbReference type="EMBL" id="PTQ92938.1"/>
    </source>
</evidence>
<dbReference type="EMBL" id="QAOQ01000010">
    <property type="protein sequence ID" value="PTQ92938.1"/>
    <property type="molecule type" value="Genomic_DNA"/>
</dbReference>
<evidence type="ECO:0008006" key="4">
    <source>
        <dbReference type="Google" id="ProtNLM"/>
    </source>
</evidence>
<protein>
    <recommendedName>
        <fullName evidence="4">Sugar lactone lactonase YvrE</fullName>
    </recommendedName>
</protein>
<dbReference type="SUPFAM" id="SSF63829">
    <property type="entry name" value="Calcium-dependent phosphotriesterase"/>
    <property type="match status" value="1"/>
</dbReference>
<keyword evidence="3" id="KW-1185">Reference proteome</keyword>
<sequence length="285" mass="30895">MYKRLKPYIKMKKLLPALFVLFALTAGAQQHELKKLWQTDTVVRTPESVLPDLKKKILYVSEIEGDGNTKDGKGGVAKLGLDGKIINLDFTTGLNAPKGLGRFGNTLYVADLTEIVEVNMNTGKVIKKIPVAGSKFLNDVTVDDKGTVYVSDTRVNVIYKLENGQVSVFLNDAKGANGLKAIGTDLYALVNPDLIKIDASGKRTTIATLPCGGDGLEPIGNGDWLATCWNGYIFYVTAAGKVETLLDIHGGKLNTADIGYDPQKHIVYVPTFNGNMVQAFELVSK</sequence>
<feature type="signal peptide" evidence="1">
    <location>
        <begin position="1"/>
        <end position="28"/>
    </location>
</feature>
<organism evidence="2 3">
    <name type="scientific">Mucilaginibacter yixingensis</name>
    <dbReference type="NCBI Taxonomy" id="1295612"/>
    <lineage>
        <taxon>Bacteria</taxon>
        <taxon>Pseudomonadati</taxon>
        <taxon>Bacteroidota</taxon>
        <taxon>Sphingobacteriia</taxon>
        <taxon>Sphingobacteriales</taxon>
        <taxon>Sphingobacteriaceae</taxon>
        <taxon>Mucilaginibacter</taxon>
    </lineage>
</organism>
<dbReference type="Proteomes" id="UP000244168">
    <property type="component" value="Unassembled WGS sequence"/>
</dbReference>
<dbReference type="AlphaFoldDB" id="A0A2T5J540"/>
<keyword evidence="1" id="KW-0732">Signal</keyword>
<feature type="chain" id="PRO_5015685742" description="Sugar lactone lactonase YvrE" evidence="1">
    <location>
        <begin position="29"/>
        <end position="285"/>
    </location>
</feature>
<name>A0A2T5J540_9SPHI</name>
<comment type="caution">
    <text evidence="2">The sequence shown here is derived from an EMBL/GenBank/DDBJ whole genome shotgun (WGS) entry which is preliminary data.</text>
</comment>
<dbReference type="InterPro" id="IPR011042">
    <property type="entry name" value="6-blade_b-propeller_TolB-like"/>
</dbReference>
<evidence type="ECO:0000256" key="1">
    <source>
        <dbReference type="SAM" id="SignalP"/>
    </source>
</evidence>
<accession>A0A2T5J540</accession>